<dbReference type="GeneID" id="28830892"/>
<dbReference type="Proteomes" id="UP000070700">
    <property type="component" value="Unassembled WGS sequence"/>
</dbReference>
<keyword evidence="4 6" id="KW-0472">Membrane</keyword>
<dbReference type="GO" id="GO:0046873">
    <property type="term" value="F:metal ion transmembrane transporter activity"/>
    <property type="evidence" value="ECO:0007669"/>
    <property type="project" value="InterPro"/>
</dbReference>
<sequence length="568" mass="63849">MAAQEGNTLEPATAPTLPVPPIVNSSTSGVTCKSILLHAPQQATAASTAMLPRKQFADLINVYFNRSKDEFLISGEHYIPLAHFLDPQGFPARKRSLESRIERPVVFVHVNNEKEPKTRVLKYDAFGGSAIFSNLAPPDLHSSHIVFMTGWQTGEWLRVLGAQCHIDPELFRRHLSFLDNVDFFDLPPLPSKCFSIWRLRVTTICNRQVELSRQAVKQGRDTDLEVVKRYQNELNASGVAGSSIIRRYAVHNEAVFTLEQDISISVHRKKNGGWLGMVWLDIGSSLEDGPSGPWNNHNNSPRAATSAFLPRVQQKPNAALYPPDLEDLIYEQPRNLDRIESVIGRHSQSATLLPMQYGLSLDRDTMWQDALYAFSDLLNFVASSENQFINYMEEQVKAASRVFRGQEEWSLETLKYSKALLDEHISNIERTISYLEIEGEPDFPRAMTSPGLGKSQATRKMLMGDFKYLLAHTKSASAAAREGMAIILEDVMLRDARKQIGQAREVGRLSLLAYFFLPLSLVTSIFGMNFVTFSDWKAAVGTSLAVYIAVMVISLALAFWDHMPWKRS</sequence>
<dbReference type="STRING" id="149040.A0A194X8D9"/>
<dbReference type="InterPro" id="IPR002523">
    <property type="entry name" value="MgTranspt_CorA/ZnTranspt_ZntB"/>
</dbReference>
<dbReference type="RefSeq" id="XP_018070785.1">
    <property type="nucleotide sequence ID" value="XM_018221166.1"/>
</dbReference>
<dbReference type="OrthoDB" id="3231000at2759"/>
<feature type="transmembrane region" description="Helical" evidence="6">
    <location>
        <begin position="511"/>
        <end position="532"/>
    </location>
</feature>
<protein>
    <submittedName>
        <fullName evidence="7">Uncharacterized protein</fullName>
    </submittedName>
</protein>
<dbReference type="InParanoid" id="A0A194X8D9"/>
<evidence type="ECO:0000313" key="8">
    <source>
        <dbReference type="Proteomes" id="UP000070700"/>
    </source>
</evidence>
<dbReference type="GO" id="GO:0016020">
    <property type="term" value="C:membrane"/>
    <property type="evidence" value="ECO:0007669"/>
    <property type="project" value="UniProtKB-SubCell"/>
</dbReference>
<dbReference type="SUPFAM" id="SSF144083">
    <property type="entry name" value="Magnesium transport protein CorA, transmembrane region"/>
    <property type="match status" value="1"/>
</dbReference>
<gene>
    <name evidence="7" type="ORF">LY89DRAFT_749086</name>
</gene>
<evidence type="ECO:0000313" key="7">
    <source>
        <dbReference type="EMBL" id="KUJ16430.1"/>
    </source>
</evidence>
<evidence type="ECO:0000256" key="6">
    <source>
        <dbReference type="SAM" id="Phobius"/>
    </source>
</evidence>
<name>A0A194X8D9_MOLSC</name>
<dbReference type="Gene3D" id="1.20.58.340">
    <property type="entry name" value="Magnesium transport protein CorA, transmembrane region"/>
    <property type="match status" value="1"/>
</dbReference>
<keyword evidence="8" id="KW-1185">Reference proteome</keyword>
<feature type="transmembrane region" description="Helical" evidence="6">
    <location>
        <begin position="538"/>
        <end position="560"/>
    </location>
</feature>
<accession>A0A194X8D9</accession>
<reference evidence="7 8" key="1">
    <citation type="submission" date="2015-10" db="EMBL/GenBank/DDBJ databases">
        <title>Full genome of DAOMC 229536 Phialocephala scopiformis, a fungal endophyte of spruce producing the potent anti-insectan compound rugulosin.</title>
        <authorList>
            <consortium name="DOE Joint Genome Institute"/>
            <person name="Walker A.K."/>
            <person name="Frasz S.L."/>
            <person name="Seifert K.A."/>
            <person name="Miller J.D."/>
            <person name="Mondo S.J."/>
            <person name="Labutti K."/>
            <person name="Lipzen A."/>
            <person name="Dockter R."/>
            <person name="Kennedy M."/>
            <person name="Grigoriev I.V."/>
            <person name="Spatafora J.W."/>
        </authorList>
    </citation>
    <scope>NUCLEOTIDE SEQUENCE [LARGE SCALE GENOMIC DNA]</scope>
    <source>
        <strain evidence="7 8">CBS 120377</strain>
    </source>
</reference>
<dbReference type="Pfam" id="PF01544">
    <property type="entry name" value="CorA"/>
    <property type="match status" value="1"/>
</dbReference>
<evidence type="ECO:0000256" key="3">
    <source>
        <dbReference type="ARBA" id="ARBA00022989"/>
    </source>
</evidence>
<evidence type="ECO:0000256" key="4">
    <source>
        <dbReference type="ARBA" id="ARBA00023136"/>
    </source>
</evidence>
<evidence type="ECO:0000256" key="2">
    <source>
        <dbReference type="ARBA" id="ARBA00022692"/>
    </source>
</evidence>
<dbReference type="InterPro" id="IPR045863">
    <property type="entry name" value="CorA_TM1_TM2"/>
</dbReference>
<organism evidence="7 8">
    <name type="scientific">Mollisia scopiformis</name>
    <name type="common">Conifer needle endophyte fungus</name>
    <name type="synonym">Phialocephala scopiformis</name>
    <dbReference type="NCBI Taxonomy" id="149040"/>
    <lineage>
        <taxon>Eukaryota</taxon>
        <taxon>Fungi</taxon>
        <taxon>Dikarya</taxon>
        <taxon>Ascomycota</taxon>
        <taxon>Pezizomycotina</taxon>
        <taxon>Leotiomycetes</taxon>
        <taxon>Helotiales</taxon>
        <taxon>Mollisiaceae</taxon>
        <taxon>Mollisia</taxon>
    </lineage>
</organism>
<dbReference type="EMBL" id="KQ947416">
    <property type="protein sequence ID" value="KUJ16430.1"/>
    <property type="molecule type" value="Genomic_DNA"/>
</dbReference>
<keyword evidence="3 6" id="KW-1133">Transmembrane helix</keyword>
<feature type="region of interest" description="Disordered" evidence="5">
    <location>
        <begin position="1"/>
        <end position="21"/>
    </location>
</feature>
<proteinExistence type="predicted"/>
<dbReference type="KEGG" id="psco:LY89DRAFT_749086"/>
<comment type="subcellular location">
    <subcellularLocation>
        <location evidence="1">Membrane</location>
        <topology evidence="1">Multi-pass membrane protein</topology>
    </subcellularLocation>
</comment>
<keyword evidence="2 6" id="KW-0812">Transmembrane</keyword>
<dbReference type="AlphaFoldDB" id="A0A194X8D9"/>
<evidence type="ECO:0000256" key="1">
    <source>
        <dbReference type="ARBA" id="ARBA00004141"/>
    </source>
</evidence>
<evidence type="ECO:0000256" key="5">
    <source>
        <dbReference type="SAM" id="MobiDB-lite"/>
    </source>
</evidence>